<evidence type="ECO:0000256" key="1">
    <source>
        <dbReference type="SAM" id="MobiDB-lite"/>
    </source>
</evidence>
<dbReference type="Gene3D" id="2.60.120.200">
    <property type="match status" value="1"/>
</dbReference>
<sequence length="1711" mass="179783">MTSKKIVCQTSAAPELVPVGEFSPPLSLFLQVDGQTWQHSSASSEPELSLLTSFTYSWHHTPMVYAVEPAYPAPGSLLQVQGRICEHLADQGYILVGNTLCDIAADPDSAVELPGDGEQLLTDTPVGNVSLAAEKHAVRMPSGLWMDSTTASMFTEEPVGYSCNAQIGECCVGWFYCRLPEDIAPGAYNISISGTLHYGNSVHQEDSTRALRSGAVGHLEVLAGVTEASVNPYTSTVTVSGADVDSTVYVGSNPCPDARRLGDGQVECAVSDVVPLFNRSGLWYPGGPGVTRRWWALDNVKDNFTRITDLGRFREFLDHYEANGGYTRESVQPVEVYEGALVEGDVKLASYPRGTPWYYLQGGWHPVCGHWLWDDHHTADAFCRKLGYSEGRVRATWRRLEGVGGVYFGRCLAGETLGQCSGGHSTWEGMTKSPPSLHVPGGRCYPGERAGVDFECAGLLGAPPQGLVASGEDTVATLTFDADVFMGLGTVNVAVQLSGMFVPTSSSQHRFLVWAGHEARVYLSAAGGAPDAASQRTLLVAANRSSAPREWTSSAWVALEKGARYYVEVLFTGVGEGYTDYGRNYLKTFPRSAKSFGEVGVEVRQPDAARYGARAGEQPAAGYRARSRANGTAAGLRAEKQVVQVYSEDLAGSATVNLSMSTPVSWPSGVSPAPSSPTILHYSMDPNGTSSVGGSLLQDVYDVSGNARHGRVVASPDAAQFGLTAALGNATVAPLALPGALQLTVQHSLDLPTSATDVLLAADGMTLALWYRRADAAVASLVHAAASSGASATLSFYDYPGDDTCAEGLARGSACCAASCGACGGAGCSLRPGGASACCADTVLASKRSCYTNQAPCTIGLQSAWWEDSPGLAGALSVSAGLSGCVAFEHHEGALADHSSSLGAVAGKGVLPADWDSNSTSNITVTPQTPQCWRAGEGYPGSWYQIDTGSPHLTVGGVVTRGCEGTWPAAFTAEWRPSASAAWEPVDGGRTFGGNTDASAAASHLFSLPVQAVSIRVRVTSAGGGGGGGVAAQFALLTCGNVAKGRPLYSAAQEDVGDYGVVVAPPPAGPSLVTDALGRGVSAFSEELCSCVFTELVVDLEQQRTVHTVRLFGSSASGARWTVRVGSAATQFDDVCEEGVEVNGEVSVACRASLTGRYVSVWITTAGSGADTCPNYVCELEAYLPPGDTWMSPADLIAADETATSSVAADGWTHVALVVSGHAATKYVNGRQVASSANGASLFRRLGALSRMEVGHASSLYGFAGDLADVRLYGAALSPPEVLSTITAAQRGLSRAYPLAGEFTLAKAPSGATATMQWGADAEGVQDALLAVLQGGRGCTYGAAVSANHDFLTHRFDDVAAHWRWDGNSGARVVHSDPLCGSGALEVDSSKAVQLYRGVYSLALFPYLSMGFKLEHGTKANMVLRVALPTRESFYCSVMLSYQEAALDGEWWAPPCGNWGAAELVLTNATWQWAEINLLEQMTQYFNVFSPPAPTDASVATFEIHEIWLRAPELATSSRSNLQMDYPHQQGPSMGGALHLDDFRVSHSPRSSLRRGAAASGSPLAEVSAELVVNEVALLAAEPFPWQWTVHVTPGGCVASDWLSGLSASSTVAPNATGASPSSGRRHMLQSSSPTVSPTTSPTASPTTSPPPPHRLTHHHATAHPSPRLTRHFTDRPPTIHDHHHQPPRPQLLPPPLPLPLPLPAPITAPD</sequence>
<dbReference type="Pfam" id="PF13385">
    <property type="entry name" value="Laminin_G_3"/>
    <property type="match status" value="1"/>
</dbReference>
<feature type="compositionally biased region" description="Basic and acidic residues" evidence="1">
    <location>
        <begin position="1672"/>
        <end position="1681"/>
    </location>
</feature>
<feature type="domain" description="SRCR" evidence="3">
    <location>
        <begin position="339"/>
        <end position="457"/>
    </location>
</feature>
<protein>
    <submittedName>
        <fullName evidence="4">Uncharacterized protein</fullName>
    </submittedName>
</protein>
<evidence type="ECO:0000313" key="5">
    <source>
        <dbReference type="Proteomes" id="UP001190700"/>
    </source>
</evidence>
<dbReference type="PROSITE" id="PS50287">
    <property type="entry name" value="SRCR_2"/>
    <property type="match status" value="1"/>
</dbReference>
<name>A0AAE0G1Z5_9CHLO</name>
<feature type="region of interest" description="Disordered" evidence="1">
    <location>
        <begin position="1608"/>
        <end position="1711"/>
    </location>
</feature>
<feature type="compositionally biased region" description="Low complexity" evidence="1">
    <location>
        <begin position="1631"/>
        <end position="1647"/>
    </location>
</feature>
<evidence type="ECO:0000313" key="4">
    <source>
        <dbReference type="EMBL" id="KAK3270187.1"/>
    </source>
</evidence>
<evidence type="ECO:0000259" key="2">
    <source>
        <dbReference type="PROSITE" id="PS50022"/>
    </source>
</evidence>
<proteinExistence type="predicted"/>
<feature type="domain" description="F5/8 type C" evidence="2">
    <location>
        <begin position="933"/>
        <end position="1039"/>
    </location>
</feature>
<reference evidence="4 5" key="1">
    <citation type="journal article" date="2015" name="Genome Biol. Evol.">
        <title>Comparative Genomics of a Bacterivorous Green Alga Reveals Evolutionary Causalities and Consequences of Phago-Mixotrophic Mode of Nutrition.</title>
        <authorList>
            <person name="Burns J.A."/>
            <person name="Paasch A."/>
            <person name="Narechania A."/>
            <person name="Kim E."/>
        </authorList>
    </citation>
    <scope>NUCLEOTIDE SEQUENCE [LARGE SCALE GENOMIC DNA]</scope>
    <source>
        <strain evidence="4 5">PLY_AMNH</strain>
    </source>
</reference>
<dbReference type="InterPro" id="IPR001190">
    <property type="entry name" value="SRCR"/>
</dbReference>
<dbReference type="InterPro" id="IPR000421">
    <property type="entry name" value="FA58C"/>
</dbReference>
<dbReference type="EMBL" id="LGRX02010534">
    <property type="protein sequence ID" value="KAK3270187.1"/>
    <property type="molecule type" value="Genomic_DNA"/>
</dbReference>
<dbReference type="InterPro" id="IPR008979">
    <property type="entry name" value="Galactose-bd-like_sf"/>
</dbReference>
<dbReference type="GO" id="GO:0016020">
    <property type="term" value="C:membrane"/>
    <property type="evidence" value="ECO:0007669"/>
    <property type="project" value="InterPro"/>
</dbReference>
<organism evidence="4 5">
    <name type="scientific">Cymbomonas tetramitiformis</name>
    <dbReference type="NCBI Taxonomy" id="36881"/>
    <lineage>
        <taxon>Eukaryota</taxon>
        <taxon>Viridiplantae</taxon>
        <taxon>Chlorophyta</taxon>
        <taxon>Pyramimonadophyceae</taxon>
        <taxon>Pyramimonadales</taxon>
        <taxon>Pyramimonadaceae</taxon>
        <taxon>Cymbomonas</taxon>
    </lineage>
</organism>
<feature type="compositionally biased region" description="Polar residues" evidence="1">
    <location>
        <begin position="1608"/>
        <end position="1623"/>
    </location>
</feature>
<dbReference type="Proteomes" id="UP001190700">
    <property type="component" value="Unassembled WGS sequence"/>
</dbReference>
<comment type="caution">
    <text evidence="4">The sequence shown here is derived from an EMBL/GenBank/DDBJ whole genome shotgun (WGS) entry which is preliminary data.</text>
</comment>
<accession>A0AAE0G1Z5</accession>
<feature type="compositionally biased region" description="Pro residues" evidence="1">
    <location>
        <begin position="1688"/>
        <end position="1711"/>
    </location>
</feature>
<dbReference type="Gene3D" id="2.60.120.260">
    <property type="entry name" value="Galactose-binding domain-like"/>
    <property type="match status" value="2"/>
</dbReference>
<evidence type="ECO:0000259" key="3">
    <source>
        <dbReference type="PROSITE" id="PS50287"/>
    </source>
</evidence>
<dbReference type="PROSITE" id="PS50022">
    <property type="entry name" value="FA58C_3"/>
    <property type="match status" value="1"/>
</dbReference>
<dbReference type="SUPFAM" id="SSF49899">
    <property type="entry name" value="Concanavalin A-like lectins/glucanases"/>
    <property type="match status" value="1"/>
</dbReference>
<dbReference type="SUPFAM" id="SSF49785">
    <property type="entry name" value="Galactose-binding domain-like"/>
    <property type="match status" value="2"/>
</dbReference>
<gene>
    <name evidence="4" type="ORF">CYMTET_21402</name>
</gene>
<dbReference type="InterPro" id="IPR013320">
    <property type="entry name" value="ConA-like_dom_sf"/>
</dbReference>
<keyword evidence="5" id="KW-1185">Reference proteome</keyword>